<dbReference type="AlphaFoldDB" id="A0AAV8YB50"/>
<dbReference type="Gene3D" id="3.40.50.1820">
    <property type="entry name" value="alpha/beta hydrolase"/>
    <property type="match status" value="1"/>
</dbReference>
<evidence type="ECO:0000313" key="4">
    <source>
        <dbReference type="Proteomes" id="UP001162162"/>
    </source>
</evidence>
<dbReference type="EMBL" id="JAPWTK010000131">
    <property type="protein sequence ID" value="KAJ8948743.1"/>
    <property type="molecule type" value="Genomic_DNA"/>
</dbReference>
<protein>
    <submittedName>
        <fullName evidence="3">Uncharacterized protein</fullName>
    </submittedName>
</protein>
<dbReference type="InterPro" id="IPR029058">
    <property type="entry name" value="AB_hydrolase_fold"/>
</dbReference>
<dbReference type="Proteomes" id="UP001162162">
    <property type="component" value="Unassembled WGS sequence"/>
</dbReference>
<dbReference type="PANTHER" id="PTHR21661">
    <property type="entry name" value="EPOXIDE HYDROLASE 1-RELATED"/>
    <property type="match status" value="1"/>
</dbReference>
<comment type="similarity">
    <text evidence="1">Belongs to the peptidase S33 family.</text>
</comment>
<sequence>MIAYQPSKSMDLKKAHTLQELGHVYLQATKPDTIGVALRESPLGLAAYIMERFLVLTNPDWINLRLGGIEKKFGMTKLLDNVMIYWATGSITTSMRLYYETFNWPQLLRSMEVASYTINVPSACPRCLKDVDYPPELYLHYKFRKFIKWGNDSLLWTLRCIRRTKNDGYGYICICRI</sequence>
<dbReference type="GO" id="GO:0004301">
    <property type="term" value="F:epoxide hydrolase activity"/>
    <property type="evidence" value="ECO:0007669"/>
    <property type="project" value="TreeGrafter"/>
</dbReference>
<keyword evidence="2" id="KW-0378">Hydrolase</keyword>
<accession>A0AAV8YB50</accession>
<dbReference type="PANTHER" id="PTHR21661:SF35">
    <property type="entry name" value="EPOXIDE HYDROLASE"/>
    <property type="match status" value="1"/>
</dbReference>
<name>A0AAV8YB50_9CUCU</name>
<reference evidence="3" key="1">
    <citation type="journal article" date="2023" name="Insect Mol. Biol.">
        <title>Genome sequencing provides insights into the evolution of gene families encoding plant cell wall-degrading enzymes in longhorned beetles.</title>
        <authorList>
            <person name="Shin N.R."/>
            <person name="Okamura Y."/>
            <person name="Kirsch R."/>
            <person name="Pauchet Y."/>
        </authorList>
    </citation>
    <scope>NUCLEOTIDE SEQUENCE</scope>
    <source>
        <strain evidence="3">AMC_N1</strain>
    </source>
</reference>
<organism evidence="3 4">
    <name type="scientific">Aromia moschata</name>
    <dbReference type="NCBI Taxonomy" id="1265417"/>
    <lineage>
        <taxon>Eukaryota</taxon>
        <taxon>Metazoa</taxon>
        <taxon>Ecdysozoa</taxon>
        <taxon>Arthropoda</taxon>
        <taxon>Hexapoda</taxon>
        <taxon>Insecta</taxon>
        <taxon>Pterygota</taxon>
        <taxon>Neoptera</taxon>
        <taxon>Endopterygota</taxon>
        <taxon>Coleoptera</taxon>
        <taxon>Polyphaga</taxon>
        <taxon>Cucujiformia</taxon>
        <taxon>Chrysomeloidea</taxon>
        <taxon>Cerambycidae</taxon>
        <taxon>Cerambycinae</taxon>
        <taxon>Callichromatini</taxon>
        <taxon>Aromia</taxon>
    </lineage>
</organism>
<dbReference type="SUPFAM" id="SSF53474">
    <property type="entry name" value="alpha/beta-Hydrolases"/>
    <property type="match status" value="1"/>
</dbReference>
<proteinExistence type="inferred from homology"/>
<evidence type="ECO:0000313" key="3">
    <source>
        <dbReference type="EMBL" id="KAJ8948743.1"/>
    </source>
</evidence>
<evidence type="ECO:0000256" key="1">
    <source>
        <dbReference type="ARBA" id="ARBA00010088"/>
    </source>
</evidence>
<gene>
    <name evidence="3" type="ORF">NQ318_017912</name>
</gene>
<feature type="non-terminal residue" evidence="3">
    <location>
        <position position="177"/>
    </location>
</feature>
<evidence type="ECO:0000256" key="2">
    <source>
        <dbReference type="ARBA" id="ARBA00022801"/>
    </source>
</evidence>
<dbReference type="GO" id="GO:0097176">
    <property type="term" value="P:epoxide metabolic process"/>
    <property type="evidence" value="ECO:0007669"/>
    <property type="project" value="TreeGrafter"/>
</dbReference>
<keyword evidence="4" id="KW-1185">Reference proteome</keyword>
<comment type="caution">
    <text evidence="3">The sequence shown here is derived from an EMBL/GenBank/DDBJ whole genome shotgun (WGS) entry which is preliminary data.</text>
</comment>